<protein>
    <submittedName>
        <fullName evidence="3">Unnamed protein product</fullName>
    </submittedName>
</protein>
<name>A0A9W7DER8_AMBMO</name>
<dbReference type="EMBL" id="BSXU01000882">
    <property type="protein sequence ID" value="GMG22014.1"/>
    <property type="molecule type" value="Genomic_DNA"/>
</dbReference>
<dbReference type="AlphaFoldDB" id="A0A9W7DER8"/>
<dbReference type="Proteomes" id="UP001165063">
    <property type="component" value="Unassembled WGS sequence"/>
</dbReference>
<keyword evidence="2" id="KW-0472">Membrane</keyword>
<accession>A0A9W7DER8</accession>
<feature type="transmembrane region" description="Helical" evidence="2">
    <location>
        <begin position="76"/>
        <end position="97"/>
    </location>
</feature>
<sequence>MLSNSARTALSQLHKLSFVVVLVDSPEDRVRRRQEHQQQNGNGQVEINFVALAKRMIDFTVHSFVHFLTQGTLRRLVSLSFALFKYFLIFILFGAQIDYGSDIVRILVYSAYLLYVFTRPSVLDCLQEIVEHDFTEALQMIPTQIIHYLSNVSFNYSALIHRASETVVNFGIGNNRPNLIIPAENLDGHIGGEETESEDEVHTENTADSDTVQDISEDGNIEAVDNELEQKHLAENSVRIRQIVNFLTVFFQDLLIFFVTFIPSCFLRYSEELTHREGVFLERERQREQQLADERERQREQQLADERERQREQQLADDREDGPRGQDNEP</sequence>
<feature type="region of interest" description="Disordered" evidence="1">
    <location>
        <begin position="288"/>
        <end position="330"/>
    </location>
</feature>
<evidence type="ECO:0000256" key="2">
    <source>
        <dbReference type="SAM" id="Phobius"/>
    </source>
</evidence>
<keyword evidence="4" id="KW-1185">Reference proteome</keyword>
<evidence type="ECO:0000256" key="1">
    <source>
        <dbReference type="SAM" id="MobiDB-lite"/>
    </source>
</evidence>
<proteinExistence type="predicted"/>
<evidence type="ECO:0000313" key="3">
    <source>
        <dbReference type="EMBL" id="GMG22014.1"/>
    </source>
</evidence>
<evidence type="ECO:0000313" key="4">
    <source>
        <dbReference type="Proteomes" id="UP001165063"/>
    </source>
</evidence>
<comment type="caution">
    <text evidence="3">The sequence shown here is derived from an EMBL/GenBank/DDBJ whole genome shotgun (WGS) entry which is preliminary data.</text>
</comment>
<keyword evidence="2" id="KW-0812">Transmembrane</keyword>
<organism evidence="3 4">
    <name type="scientific">Ambrosiozyma monospora</name>
    <name type="common">Yeast</name>
    <name type="synonym">Endomycopsis monosporus</name>
    <dbReference type="NCBI Taxonomy" id="43982"/>
    <lineage>
        <taxon>Eukaryota</taxon>
        <taxon>Fungi</taxon>
        <taxon>Dikarya</taxon>
        <taxon>Ascomycota</taxon>
        <taxon>Saccharomycotina</taxon>
        <taxon>Pichiomycetes</taxon>
        <taxon>Pichiales</taxon>
        <taxon>Pichiaceae</taxon>
        <taxon>Ambrosiozyma</taxon>
    </lineage>
</organism>
<keyword evidence="2" id="KW-1133">Transmembrane helix</keyword>
<gene>
    <name evidence="3" type="ORF">Amon01_000243500</name>
</gene>
<reference evidence="3" key="1">
    <citation type="submission" date="2023-04" db="EMBL/GenBank/DDBJ databases">
        <title>Ambrosiozyma monospora NBRC 1965.</title>
        <authorList>
            <person name="Ichikawa N."/>
            <person name="Sato H."/>
            <person name="Tonouchi N."/>
        </authorList>
    </citation>
    <scope>NUCLEOTIDE SEQUENCE</scope>
    <source>
        <strain evidence="3">NBRC 1965</strain>
    </source>
</reference>